<organism evidence="21 22">
    <name type="scientific">Gigaspora margarita</name>
    <dbReference type="NCBI Taxonomy" id="4874"/>
    <lineage>
        <taxon>Eukaryota</taxon>
        <taxon>Fungi</taxon>
        <taxon>Fungi incertae sedis</taxon>
        <taxon>Mucoromycota</taxon>
        <taxon>Glomeromycotina</taxon>
        <taxon>Glomeromycetes</taxon>
        <taxon>Diversisporales</taxon>
        <taxon>Gigasporaceae</taxon>
        <taxon>Gigaspora</taxon>
    </lineage>
</organism>
<dbReference type="OrthoDB" id="10258631at2759"/>
<dbReference type="InterPro" id="IPR015285">
    <property type="entry name" value="RIO2_wHTH_N"/>
</dbReference>
<dbReference type="SUPFAM" id="SSF46785">
    <property type="entry name" value="Winged helix' DNA-binding domain"/>
    <property type="match status" value="1"/>
</dbReference>
<keyword evidence="7" id="KW-0723">Serine/threonine-protein kinase</keyword>
<dbReference type="InterPro" id="IPR018935">
    <property type="entry name" value="RIO_kinase_CS"/>
</dbReference>
<keyword evidence="12" id="KW-0418">Kinase</keyword>
<dbReference type="GO" id="GO:0030688">
    <property type="term" value="C:preribosome, small subunit precursor"/>
    <property type="evidence" value="ECO:0007669"/>
    <property type="project" value="TreeGrafter"/>
</dbReference>
<gene>
    <name evidence="21" type="ORF">F8M41_002985</name>
</gene>
<dbReference type="GO" id="GO:0005524">
    <property type="term" value="F:ATP binding"/>
    <property type="evidence" value="ECO:0007669"/>
    <property type="project" value="UniProtKB-KW"/>
</dbReference>
<dbReference type="FunFam" id="1.10.510.10:FF:000307">
    <property type="entry name" value="Serine/threonine-protein kinase RIO2"/>
    <property type="match status" value="1"/>
</dbReference>
<keyword evidence="11" id="KW-0547">Nucleotide-binding</keyword>
<comment type="similarity">
    <text evidence="3">Belongs to the protein kinase superfamily. RIO-type Ser/Thr kinase family.</text>
</comment>
<name>A0A8H4A6K6_GIGMA</name>
<evidence type="ECO:0000256" key="10">
    <source>
        <dbReference type="ARBA" id="ARBA00022723"/>
    </source>
</evidence>
<dbReference type="Gene3D" id="1.10.510.10">
    <property type="entry name" value="Transferase(Phosphotransferase) domain 1"/>
    <property type="match status" value="1"/>
</dbReference>
<comment type="cofactor">
    <cofactor evidence="1">
        <name>Mg(2+)</name>
        <dbReference type="ChEBI" id="CHEBI:18420"/>
    </cofactor>
</comment>
<feature type="domain" description="RIO kinase" evidence="20">
    <location>
        <begin position="74"/>
        <end position="300"/>
    </location>
</feature>
<proteinExistence type="inferred from homology"/>
<keyword evidence="10" id="KW-0479">Metal-binding</keyword>
<dbReference type="FunFam" id="3.30.200.20:FF:000052">
    <property type="entry name" value="Serine/threonine-protein kinase RIO2"/>
    <property type="match status" value="1"/>
</dbReference>
<dbReference type="Gene3D" id="3.30.200.20">
    <property type="entry name" value="Phosphorylase Kinase, domain 1"/>
    <property type="match status" value="1"/>
</dbReference>
<evidence type="ECO:0000256" key="5">
    <source>
        <dbReference type="ARBA" id="ARBA00022490"/>
    </source>
</evidence>
<evidence type="ECO:0000256" key="18">
    <source>
        <dbReference type="ARBA" id="ARBA00068837"/>
    </source>
</evidence>
<evidence type="ECO:0000256" key="8">
    <source>
        <dbReference type="ARBA" id="ARBA00022553"/>
    </source>
</evidence>
<keyword evidence="13" id="KW-0067">ATP-binding</keyword>
<dbReference type="AlphaFoldDB" id="A0A8H4A6K6"/>
<evidence type="ECO:0000256" key="12">
    <source>
        <dbReference type="ARBA" id="ARBA00022777"/>
    </source>
</evidence>
<keyword evidence="8" id="KW-0597">Phosphoprotein</keyword>
<feature type="compositionally biased region" description="Basic and acidic residues" evidence="19">
    <location>
        <begin position="460"/>
        <end position="476"/>
    </location>
</feature>
<keyword evidence="5" id="KW-0963">Cytoplasm</keyword>
<evidence type="ECO:0000256" key="9">
    <source>
        <dbReference type="ARBA" id="ARBA00022679"/>
    </source>
</evidence>
<dbReference type="InterPro" id="IPR011009">
    <property type="entry name" value="Kinase-like_dom_sf"/>
</dbReference>
<accession>A0A8H4A6K6</accession>
<feature type="region of interest" description="Disordered" evidence="19">
    <location>
        <begin position="435"/>
        <end position="476"/>
    </location>
</feature>
<dbReference type="InterPro" id="IPR036390">
    <property type="entry name" value="WH_DNA-bd_sf"/>
</dbReference>
<dbReference type="InterPro" id="IPR000687">
    <property type="entry name" value="RIO_kinase"/>
</dbReference>
<evidence type="ECO:0000256" key="17">
    <source>
        <dbReference type="ARBA" id="ARBA00068353"/>
    </source>
</evidence>
<dbReference type="Gene3D" id="1.10.10.10">
    <property type="entry name" value="Winged helix-like DNA-binding domain superfamily/Winged helix DNA-binding domain"/>
    <property type="match status" value="1"/>
</dbReference>
<dbReference type="SUPFAM" id="SSF56112">
    <property type="entry name" value="Protein kinase-like (PK-like)"/>
    <property type="match status" value="1"/>
</dbReference>
<evidence type="ECO:0000256" key="11">
    <source>
        <dbReference type="ARBA" id="ARBA00022741"/>
    </source>
</evidence>
<reference evidence="21 22" key="1">
    <citation type="journal article" date="2019" name="Environ. Microbiol.">
        <title>At the nexus of three kingdoms: the genome of the mycorrhizal fungus Gigaspora margarita provides insights into plant, endobacterial and fungal interactions.</title>
        <authorList>
            <person name="Venice F."/>
            <person name="Ghignone S."/>
            <person name="Salvioli di Fossalunga A."/>
            <person name="Amselem J."/>
            <person name="Novero M."/>
            <person name="Xianan X."/>
            <person name="Sedzielewska Toro K."/>
            <person name="Morin E."/>
            <person name="Lipzen A."/>
            <person name="Grigoriev I.V."/>
            <person name="Henrissat B."/>
            <person name="Martin F.M."/>
            <person name="Bonfante P."/>
        </authorList>
    </citation>
    <scope>NUCLEOTIDE SEQUENCE [LARGE SCALE GENOMIC DNA]</scope>
    <source>
        <strain evidence="21 22">BEG34</strain>
    </source>
</reference>
<dbReference type="InterPro" id="IPR018934">
    <property type="entry name" value="RIO_dom"/>
</dbReference>
<feature type="region of interest" description="Disordered" evidence="19">
    <location>
        <begin position="340"/>
        <end position="365"/>
    </location>
</feature>
<evidence type="ECO:0000256" key="2">
    <source>
        <dbReference type="ARBA" id="ARBA00004496"/>
    </source>
</evidence>
<evidence type="ECO:0000256" key="19">
    <source>
        <dbReference type="SAM" id="MobiDB-lite"/>
    </source>
</evidence>
<dbReference type="PANTHER" id="PTHR45852">
    <property type="entry name" value="SER/THR-PROTEIN KINASE RIO2"/>
    <property type="match status" value="1"/>
</dbReference>
<keyword evidence="22" id="KW-1185">Reference proteome</keyword>
<evidence type="ECO:0000256" key="7">
    <source>
        <dbReference type="ARBA" id="ARBA00022527"/>
    </source>
</evidence>
<keyword evidence="9" id="KW-0808">Transferase</keyword>
<evidence type="ECO:0000259" key="20">
    <source>
        <dbReference type="SMART" id="SM00090"/>
    </source>
</evidence>
<dbReference type="GO" id="GO:0030490">
    <property type="term" value="P:maturation of SSU-rRNA"/>
    <property type="evidence" value="ECO:0007669"/>
    <property type="project" value="TreeGrafter"/>
</dbReference>
<keyword evidence="14" id="KW-0460">Magnesium</keyword>
<evidence type="ECO:0000256" key="15">
    <source>
        <dbReference type="ARBA" id="ARBA00047899"/>
    </source>
</evidence>
<dbReference type="Pfam" id="PF01163">
    <property type="entry name" value="RIO1"/>
    <property type="match status" value="1"/>
</dbReference>
<dbReference type="SMART" id="SM00090">
    <property type="entry name" value="RIO"/>
    <property type="match status" value="1"/>
</dbReference>
<evidence type="ECO:0000256" key="13">
    <source>
        <dbReference type="ARBA" id="ARBA00022840"/>
    </source>
</evidence>
<evidence type="ECO:0000313" key="21">
    <source>
        <dbReference type="EMBL" id="KAF0446049.1"/>
    </source>
</evidence>
<sequence>MLINIPFLTMKLDAKLLRYMNSEEFRVLTAVEMGSKNHEVVPTPLVAQIAGLRNGGSHKILGELAKKNLISRVTNAKYDGYRLTYGGYDYLALKTFVKRGSVYSVGNQIGVGKESDIYVVADENENQLALKIHRLGRISFRTIKSKRDYLQKRKSASWMYMSRLAAMKEYAFMKVLYENGFPVPEPIDNVRHCVVMELIDAYPLRQITGVQDPGQLYSDLMNLIVRLAQHGLIHGDFNEFNILIKENGNPVLIDFPQMVSTSHPDAEWYFNRDVECIHTFFKKRFNYESTLYPKFKLDISREFSLDIQVAASGFTKKYQQELESYQLELGEYSRNYDNVQELDGSSQGETDESTETGSNHISLLEDKDLLNADSEDVSADIKSVSTENNSDVNSDVELLDNRNYKVYEGSKSPSTATKNRLTESDIKERVARSLKKTAKKKNTNKQNSTRNNIKVREKRRARDIAKYDGKDVGIWD</sequence>
<dbReference type="Proteomes" id="UP000439903">
    <property type="component" value="Unassembled WGS sequence"/>
</dbReference>
<comment type="subcellular location">
    <subcellularLocation>
        <location evidence="2">Cytoplasm</location>
    </subcellularLocation>
</comment>
<dbReference type="PROSITE" id="PS01245">
    <property type="entry name" value="RIO1"/>
    <property type="match status" value="1"/>
</dbReference>
<evidence type="ECO:0000256" key="14">
    <source>
        <dbReference type="ARBA" id="ARBA00022842"/>
    </source>
</evidence>
<dbReference type="GO" id="GO:0046872">
    <property type="term" value="F:metal ion binding"/>
    <property type="evidence" value="ECO:0007669"/>
    <property type="project" value="UniProtKB-KW"/>
</dbReference>
<dbReference type="PANTHER" id="PTHR45852:SF1">
    <property type="entry name" value="SERINE_THREONINE-PROTEIN KINASE RIO2"/>
    <property type="match status" value="1"/>
</dbReference>
<dbReference type="EMBL" id="WTPW01001257">
    <property type="protein sequence ID" value="KAF0446049.1"/>
    <property type="molecule type" value="Genomic_DNA"/>
</dbReference>
<dbReference type="InterPro" id="IPR030484">
    <property type="entry name" value="Rio2"/>
</dbReference>
<dbReference type="GO" id="GO:0004674">
    <property type="term" value="F:protein serine/threonine kinase activity"/>
    <property type="evidence" value="ECO:0007669"/>
    <property type="project" value="UniProtKB-KW"/>
</dbReference>
<evidence type="ECO:0000313" key="22">
    <source>
        <dbReference type="Proteomes" id="UP000439903"/>
    </source>
</evidence>
<comment type="catalytic activity">
    <reaction evidence="15">
        <text>L-threonyl-[protein] + ATP = O-phospho-L-threonyl-[protein] + ADP + H(+)</text>
        <dbReference type="Rhea" id="RHEA:46608"/>
        <dbReference type="Rhea" id="RHEA-COMP:11060"/>
        <dbReference type="Rhea" id="RHEA-COMP:11605"/>
        <dbReference type="ChEBI" id="CHEBI:15378"/>
        <dbReference type="ChEBI" id="CHEBI:30013"/>
        <dbReference type="ChEBI" id="CHEBI:30616"/>
        <dbReference type="ChEBI" id="CHEBI:61977"/>
        <dbReference type="ChEBI" id="CHEBI:456216"/>
        <dbReference type="EC" id="2.7.11.1"/>
    </reaction>
</comment>
<dbReference type="EC" id="2.7.11.1" evidence="4"/>
<evidence type="ECO:0000256" key="1">
    <source>
        <dbReference type="ARBA" id="ARBA00001946"/>
    </source>
</evidence>
<dbReference type="GO" id="GO:0005829">
    <property type="term" value="C:cytosol"/>
    <property type="evidence" value="ECO:0007669"/>
    <property type="project" value="TreeGrafter"/>
</dbReference>
<dbReference type="FunFam" id="1.10.10.10:FF:000053">
    <property type="entry name" value="Serine/threonine-protein kinase RIO2"/>
    <property type="match status" value="1"/>
</dbReference>
<keyword evidence="6" id="KW-0690">Ribosome biogenesis</keyword>
<dbReference type="Pfam" id="PF09202">
    <property type="entry name" value="Rio2_N"/>
    <property type="match status" value="1"/>
</dbReference>
<evidence type="ECO:0000256" key="4">
    <source>
        <dbReference type="ARBA" id="ARBA00012513"/>
    </source>
</evidence>
<evidence type="ECO:0000256" key="6">
    <source>
        <dbReference type="ARBA" id="ARBA00022517"/>
    </source>
</evidence>
<evidence type="ECO:0000256" key="16">
    <source>
        <dbReference type="ARBA" id="ARBA00048679"/>
    </source>
</evidence>
<dbReference type="CDD" id="cd05144">
    <property type="entry name" value="RIO2_C"/>
    <property type="match status" value="1"/>
</dbReference>
<protein>
    <recommendedName>
        <fullName evidence="17">Serine/threonine-protein kinase RIO2</fullName>
        <ecNumber evidence="4">2.7.11.1</ecNumber>
    </recommendedName>
    <alternativeName>
        <fullName evidence="18">Serine/threonine-protein kinase rio2</fullName>
    </alternativeName>
</protein>
<dbReference type="GO" id="GO:0005634">
    <property type="term" value="C:nucleus"/>
    <property type="evidence" value="ECO:0007669"/>
    <property type="project" value="TreeGrafter"/>
</dbReference>
<comment type="catalytic activity">
    <reaction evidence="16">
        <text>L-seryl-[protein] + ATP = O-phospho-L-seryl-[protein] + ADP + H(+)</text>
        <dbReference type="Rhea" id="RHEA:17989"/>
        <dbReference type="Rhea" id="RHEA-COMP:9863"/>
        <dbReference type="Rhea" id="RHEA-COMP:11604"/>
        <dbReference type="ChEBI" id="CHEBI:15378"/>
        <dbReference type="ChEBI" id="CHEBI:29999"/>
        <dbReference type="ChEBI" id="CHEBI:30616"/>
        <dbReference type="ChEBI" id="CHEBI:83421"/>
        <dbReference type="ChEBI" id="CHEBI:456216"/>
        <dbReference type="EC" id="2.7.11.1"/>
    </reaction>
</comment>
<evidence type="ECO:0000256" key="3">
    <source>
        <dbReference type="ARBA" id="ARBA00009196"/>
    </source>
</evidence>
<dbReference type="InterPro" id="IPR036388">
    <property type="entry name" value="WH-like_DNA-bd_sf"/>
</dbReference>
<comment type="caution">
    <text evidence="21">The sequence shown here is derived from an EMBL/GenBank/DDBJ whole genome shotgun (WGS) entry which is preliminary data.</text>
</comment>